<comment type="caution">
    <text evidence="1">The sequence shown here is derived from an EMBL/GenBank/DDBJ whole genome shotgun (WGS) entry which is preliminary data.</text>
</comment>
<evidence type="ECO:0000313" key="1">
    <source>
        <dbReference type="EMBL" id="GIN96135.1"/>
    </source>
</evidence>
<protein>
    <submittedName>
        <fullName evidence="1">Uncharacterized protein</fullName>
    </submittedName>
</protein>
<dbReference type="EMBL" id="BORJ01000004">
    <property type="protein sequence ID" value="GIN96135.1"/>
    <property type="molecule type" value="Genomic_DNA"/>
</dbReference>
<evidence type="ECO:0000313" key="2">
    <source>
        <dbReference type="Proteomes" id="UP000680670"/>
    </source>
</evidence>
<sequence>MDKEHINKNKNIFQIEMSIYYQQSKNVYNYFHELTNNNKYECLIDHLSNHFHFGLNSKNNIDTISTNVFITFIKNNKTIARKKKII</sequence>
<reference evidence="1 2" key="1">
    <citation type="submission" date="2021-03" db="EMBL/GenBank/DDBJ databases">
        <title>Antimicrobial resistance genes in bacteria isolated from Japanese honey, and their potential for conferring macrolide and lincosamide resistance in the American foulbrood pathogen Paenibacillus larvae.</title>
        <authorList>
            <person name="Okamoto M."/>
            <person name="Kumagai M."/>
            <person name="Kanamori H."/>
            <person name="Takamatsu D."/>
        </authorList>
    </citation>
    <scope>NUCLEOTIDE SEQUENCE [LARGE SCALE GENOMIC DNA]</scope>
    <source>
        <strain evidence="1 2">J6TS1</strain>
    </source>
</reference>
<proteinExistence type="predicted"/>
<gene>
    <name evidence="1" type="ORF">J6TS1_20050</name>
</gene>
<organism evidence="1 2">
    <name type="scientific">Siminovitchia terrae</name>
    <name type="common">Bacillus terrae</name>
    <dbReference type="NCBI Taxonomy" id="1914933"/>
    <lineage>
        <taxon>Bacteria</taxon>
        <taxon>Bacillati</taxon>
        <taxon>Bacillota</taxon>
        <taxon>Bacilli</taxon>
        <taxon>Bacillales</taxon>
        <taxon>Bacillaceae</taxon>
        <taxon>Siminovitchia</taxon>
    </lineage>
</organism>
<dbReference type="Proteomes" id="UP000680670">
    <property type="component" value="Unassembled WGS sequence"/>
</dbReference>
<keyword evidence="2" id="KW-1185">Reference proteome</keyword>
<name>A0ABQ4KXA0_SIMTE</name>
<accession>A0ABQ4KXA0</accession>